<dbReference type="EMBL" id="POTQ01000033">
    <property type="protein sequence ID" value="PNV57056.1"/>
    <property type="molecule type" value="Genomic_DNA"/>
</dbReference>
<gene>
    <name evidence="1" type="ORF">C1Y38_10415</name>
</gene>
<feature type="non-terminal residue" evidence="1">
    <location>
        <position position="57"/>
    </location>
</feature>
<accession>A0A2K2TGD1</accession>
<dbReference type="InterPro" id="IPR009057">
    <property type="entry name" value="Homeodomain-like_sf"/>
</dbReference>
<organism evidence="1 2">
    <name type="scientific">Limosilactobacillus fermentum</name>
    <name type="common">Lactobacillus fermentum</name>
    <dbReference type="NCBI Taxonomy" id="1613"/>
    <lineage>
        <taxon>Bacteria</taxon>
        <taxon>Bacillati</taxon>
        <taxon>Bacillota</taxon>
        <taxon>Bacilli</taxon>
        <taxon>Lactobacillales</taxon>
        <taxon>Lactobacillaceae</taxon>
        <taxon>Limosilactobacillus</taxon>
    </lineage>
</organism>
<comment type="caution">
    <text evidence="1">The sequence shown here is derived from an EMBL/GenBank/DDBJ whole genome shotgun (WGS) entry which is preliminary data.</text>
</comment>
<protein>
    <submittedName>
        <fullName evidence="1">Transposase</fullName>
    </submittedName>
</protein>
<evidence type="ECO:0000313" key="2">
    <source>
        <dbReference type="Proteomes" id="UP000236514"/>
    </source>
</evidence>
<evidence type="ECO:0000313" key="1">
    <source>
        <dbReference type="EMBL" id="PNV57056.1"/>
    </source>
</evidence>
<dbReference type="Proteomes" id="UP000236514">
    <property type="component" value="Unassembled WGS sequence"/>
</dbReference>
<sequence>MPSYSTLDRLYFLSCYQDSDLSIKVFADYNGIHDGSLRRWIKGFLQEGVLGVRRSAT</sequence>
<dbReference type="AlphaFoldDB" id="A0A2K2TGD1"/>
<name>A0A2K2TGD1_LIMFE</name>
<proteinExistence type="predicted"/>
<reference evidence="1 2" key="1">
    <citation type="submission" date="2018-01" db="EMBL/GenBank/DDBJ databases">
        <title>Draft genome sequence of the feruloyl esterase-producing strain Lactobacillus fermentum CRL 1446, isolated from artisanal goat milk cheese.</title>
        <authorList>
            <person name="Abeijon Mukdsi M.C."/>
            <person name="Saavedra L."/>
            <person name="Gauffin Cano M.P."/>
            <person name="Hebert E.M."/>
            <person name="Medina R.B."/>
        </authorList>
    </citation>
    <scope>NUCLEOTIDE SEQUENCE [LARGE SCALE GENOMIC DNA]</scope>
    <source>
        <strain evidence="1 2">CRL 1446</strain>
    </source>
</reference>
<dbReference type="SUPFAM" id="SSF46689">
    <property type="entry name" value="Homeodomain-like"/>
    <property type="match status" value="1"/>
</dbReference>